<dbReference type="Proteomes" id="UP001472677">
    <property type="component" value="Unassembled WGS sequence"/>
</dbReference>
<name>A0ABR2DSQ3_9ROSI</name>
<comment type="caution">
    <text evidence="2">The sequence shown here is derived from an EMBL/GenBank/DDBJ whole genome shotgun (WGS) entry which is preliminary data.</text>
</comment>
<dbReference type="EMBL" id="JBBPBM010000023">
    <property type="protein sequence ID" value="KAK8545537.1"/>
    <property type="molecule type" value="Genomic_DNA"/>
</dbReference>
<gene>
    <name evidence="2" type="ORF">V6N12_026368</name>
</gene>
<sequence>MLEDKSDKNKSIDGSSSSPEDETRFLSELSISFQQCMQTMNDENRNVVKANKSKESMDVGQMKPFAYEAAMKEVKFGEESTGEESGSHSNSAGKKKSSAGDHLQIDDETKQFPQARRRAAFPASGNRSATFR</sequence>
<feature type="compositionally biased region" description="Basic and acidic residues" evidence="1">
    <location>
        <begin position="1"/>
        <end position="11"/>
    </location>
</feature>
<evidence type="ECO:0000313" key="3">
    <source>
        <dbReference type="Proteomes" id="UP001472677"/>
    </source>
</evidence>
<feature type="compositionally biased region" description="Low complexity" evidence="1">
    <location>
        <begin position="83"/>
        <end position="92"/>
    </location>
</feature>
<proteinExistence type="predicted"/>
<reference evidence="2 3" key="1">
    <citation type="journal article" date="2024" name="G3 (Bethesda)">
        <title>Genome assembly of Hibiscus sabdariffa L. provides insights into metabolisms of medicinal natural products.</title>
        <authorList>
            <person name="Kim T."/>
        </authorList>
    </citation>
    <scope>NUCLEOTIDE SEQUENCE [LARGE SCALE GENOMIC DNA]</scope>
    <source>
        <strain evidence="2">TK-2024</strain>
        <tissue evidence="2">Old leaves</tissue>
    </source>
</reference>
<accession>A0ABR2DSQ3</accession>
<evidence type="ECO:0000313" key="2">
    <source>
        <dbReference type="EMBL" id="KAK8545537.1"/>
    </source>
</evidence>
<protein>
    <submittedName>
        <fullName evidence="2">Uncharacterized protein</fullName>
    </submittedName>
</protein>
<feature type="region of interest" description="Disordered" evidence="1">
    <location>
        <begin position="76"/>
        <end position="132"/>
    </location>
</feature>
<evidence type="ECO:0000256" key="1">
    <source>
        <dbReference type="SAM" id="MobiDB-lite"/>
    </source>
</evidence>
<keyword evidence="3" id="KW-1185">Reference proteome</keyword>
<organism evidence="2 3">
    <name type="scientific">Hibiscus sabdariffa</name>
    <name type="common">roselle</name>
    <dbReference type="NCBI Taxonomy" id="183260"/>
    <lineage>
        <taxon>Eukaryota</taxon>
        <taxon>Viridiplantae</taxon>
        <taxon>Streptophyta</taxon>
        <taxon>Embryophyta</taxon>
        <taxon>Tracheophyta</taxon>
        <taxon>Spermatophyta</taxon>
        <taxon>Magnoliopsida</taxon>
        <taxon>eudicotyledons</taxon>
        <taxon>Gunneridae</taxon>
        <taxon>Pentapetalae</taxon>
        <taxon>rosids</taxon>
        <taxon>malvids</taxon>
        <taxon>Malvales</taxon>
        <taxon>Malvaceae</taxon>
        <taxon>Malvoideae</taxon>
        <taxon>Hibiscus</taxon>
    </lineage>
</organism>
<feature type="region of interest" description="Disordered" evidence="1">
    <location>
        <begin position="1"/>
        <end position="27"/>
    </location>
</feature>